<protein>
    <submittedName>
        <fullName evidence="1">Uncharacterized protein</fullName>
    </submittedName>
</protein>
<gene>
    <name evidence="1" type="ORF">CJ198_11145</name>
</gene>
<proteinExistence type="predicted"/>
<evidence type="ECO:0000313" key="2">
    <source>
        <dbReference type="Proteomes" id="UP000235703"/>
    </source>
</evidence>
<dbReference type="OrthoDB" id="3358527at2"/>
<reference evidence="1 2" key="1">
    <citation type="submission" date="2017-09" db="EMBL/GenBank/DDBJ databases">
        <title>Bacterial strain isolated from the female urinary microbiota.</title>
        <authorList>
            <person name="Thomas-White K."/>
            <person name="Kumar N."/>
            <person name="Forster S."/>
            <person name="Putonti C."/>
            <person name="Lawley T."/>
            <person name="Wolfe A.J."/>
        </authorList>
    </citation>
    <scope>NUCLEOTIDE SEQUENCE [LARGE SCALE GENOMIC DNA]</scope>
    <source>
        <strain evidence="1 2">UMB0680</strain>
    </source>
</reference>
<dbReference type="RefSeq" id="WP_102162690.1">
    <property type="nucleotide sequence ID" value="NZ_PNFZ01000007.1"/>
</dbReference>
<comment type="caution">
    <text evidence="1">The sequence shown here is derived from an EMBL/GenBank/DDBJ whole genome shotgun (WGS) entry which is preliminary data.</text>
</comment>
<keyword evidence="2" id="KW-1185">Reference proteome</keyword>
<name>A0A2N6PF82_9MICO</name>
<organism evidence="1 2">
    <name type="scientific">Brevibacterium luteolum</name>
    <dbReference type="NCBI Taxonomy" id="199591"/>
    <lineage>
        <taxon>Bacteria</taxon>
        <taxon>Bacillati</taxon>
        <taxon>Actinomycetota</taxon>
        <taxon>Actinomycetes</taxon>
        <taxon>Micrococcales</taxon>
        <taxon>Brevibacteriaceae</taxon>
        <taxon>Brevibacterium</taxon>
    </lineage>
</organism>
<dbReference type="AlphaFoldDB" id="A0A2N6PF82"/>
<sequence>MAATLATTFTEATARELTEELKSDYGAIRSKIGAAWRGRIWTALGYDSWQDYLDAEFVDLTLRPPKELEEQVVSELRGGHEHTRYRCGN</sequence>
<dbReference type="Proteomes" id="UP000235703">
    <property type="component" value="Unassembled WGS sequence"/>
</dbReference>
<evidence type="ECO:0000313" key="1">
    <source>
        <dbReference type="EMBL" id="PMB97341.1"/>
    </source>
</evidence>
<accession>A0A2N6PF82</accession>
<dbReference type="EMBL" id="PNFZ01000007">
    <property type="protein sequence ID" value="PMB97341.1"/>
    <property type="molecule type" value="Genomic_DNA"/>
</dbReference>